<feature type="non-terminal residue" evidence="1">
    <location>
        <position position="1"/>
    </location>
</feature>
<evidence type="ECO:0000313" key="1">
    <source>
        <dbReference type="EMBL" id="GAI48477.1"/>
    </source>
</evidence>
<sequence>NGRLVAENGKLLLTLQQRAYPKFVKNSVRLKKKITPSDFVVKSALALGRVKVRVIGRST</sequence>
<protein>
    <submittedName>
        <fullName evidence="1">Uncharacterized protein</fullName>
    </submittedName>
</protein>
<comment type="caution">
    <text evidence="1">The sequence shown here is derived from an EMBL/GenBank/DDBJ whole genome shotgun (WGS) entry which is preliminary data.</text>
</comment>
<name>X1NWR6_9ZZZZ</name>
<dbReference type="AlphaFoldDB" id="X1NWR6"/>
<proteinExistence type="predicted"/>
<organism evidence="1">
    <name type="scientific">marine sediment metagenome</name>
    <dbReference type="NCBI Taxonomy" id="412755"/>
    <lineage>
        <taxon>unclassified sequences</taxon>
        <taxon>metagenomes</taxon>
        <taxon>ecological metagenomes</taxon>
    </lineage>
</organism>
<reference evidence="1" key="1">
    <citation type="journal article" date="2014" name="Front. Microbiol.">
        <title>High frequency of phylogenetically diverse reductive dehalogenase-homologous genes in deep subseafloor sedimentary metagenomes.</title>
        <authorList>
            <person name="Kawai M."/>
            <person name="Futagami T."/>
            <person name="Toyoda A."/>
            <person name="Takaki Y."/>
            <person name="Nishi S."/>
            <person name="Hori S."/>
            <person name="Arai W."/>
            <person name="Tsubouchi T."/>
            <person name="Morono Y."/>
            <person name="Uchiyama I."/>
            <person name="Ito T."/>
            <person name="Fujiyama A."/>
            <person name="Inagaki F."/>
            <person name="Takami H."/>
        </authorList>
    </citation>
    <scope>NUCLEOTIDE SEQUENCE</scope>
    <source>
        <strain evidence="1">Expedition CK06-06</strain>
    </source>
</reference>
<gene>
    <name evidence="1" type="ORF">S06H3_55897</name>
</gene>
<dbReference type="EMBL" id="BARV01035889">
    <property type="protein sequence ID" value="GAI48477.1"/>
    <property type="molecule type" value="Genomic_DNA"/>
</dbReference>
<accession>X1NWR6</accession>